<reference evidence="1 2" key="1">
    <citation type="submission" date="2019-12" db="EMBL/GenBank/DDBJ databases">
        <title>Shinella granuli gen. nov., sp. nov., and proposal of the reclassification of Zoogloea ramigera ATCC 19623 as Shinella zoogloeoides sp. nov.</title>
        <authorList>
            <person name="Gao J."/>
        </authorList>
    </citation>
    <scope>NUCLEOTIDE SEQUENCE [LARGE SCALE GENOMIC DNA]</scope>
    <source>
        <strain evidence="1 2">DSM 287</strain>
    </source>
</reference>
<dbReference type="AlphaFoldDB" id="A0A6N8TD67"/>
<sequence length="182" mass="20263">MNFYVRRIPNITPVSAPALASWALRDVVNDTKSRPFCGPTVVASIARQPISVVRNAFRLVRHGKDWVNWARSPAIMGVSIEELEATLRLFGFGGSWKGPCQAQSLAAWLENRKGAERTNPTIVRVTGHAVAIRGWEFCDTISNGLVIDANEAPGRRRVVRDVFVIDRMFAPEMHIPSKGKDR</sequence>
<dbReference type="Proteomes" id="UP000440304">
    <property type="component" value="Unassembled WGS sequence"/>
</dbReference>
<gene>
    <name evidence="1" type="ORF">GR156_12810</name>
</gene>
<evidence type="ECO:0000313" key="1">
    <source>
        <dbReference type="EMBL" id="MXO01192.1"/>
    </source>
</evidence>
<proteinExistence type="predicted"/>
<protein>
    <recommendedName>
        <fullName evidence="3">Peptidase C39-like domain-containing protein</fullName>
    </recommendedName>
</protein>
<accession>A0A6N8TD67</accession>
<dbReference type="OrthoDB" id="8454269at2"/>
<evidence type="ECO:0000313" key="2">
    <source>
        <dbReference type="Proteomes" id="UP000440304"/>
    </source>
</evidence>
<evidence type="ECO:0008006" key="3">
    <source>
        <dbReference type="Google" id="ProtNLM"/>
    </source>
</evidence>
<comment type="caution">
    <text evidence="1">The sequence shown here is derived from an EMBL/GenBank/DDBJ whole genome shotgun (WGS) entry which is preliminary data.</text>
</comment>
<dbReference type="EMBL" id="WUML01000010">
    <property type="protein sequence ID" value="MXO01192.1"/>
    <property type="molecule type" value="Genomic_DNA"/>
</dbReference>
<name>A0A6N8TD67_SHIZO</name>
<dbReference type="RefSeq" id="WP_160786579.1">
    <property type="nucleotide sequence ID" value="NZ_CP086610.1"/>
</dbReference>
<organism evidence="1 2">
    <name type="scientific">Shinella zoogloeoides</name>
    <name type="common">Crabtreella saccharophila</name>
    <dbReference type="NCBI Taxonomy" id="352475"/>
    <lineage>
        <taxon>Bacteria</taxon>
        <taxon>Pseudomonadati</taxon>
        <taxon>Pseudomonadota</taxon>
        <taxon>Alphaproteobacteria</taxon>
        <taxon>Hyphomicrobiales</taxon>
        <taxon>Rhizobiaceae</taxon>
        <taxon>Shinella</taxon>
    </lineage>
</organism>